<dbReference type="AlphaFoldDB" id="G2G4W1"/>
<reference evidence="3 4" key="1">
    <citation type="submission" date="2011-08" db="EMBL/GenBank/DDBJ databases">
        <authorList>
            <person name="Lin Y."/>
            <person name="Hao X."/>
            <person name="Johnstone L."/>
            <person name="Miller S.J."/>
            <person name="Wei G."/>
            <person name="Rensing C."/>
        </authorList>
    </citation>
    <scope>NUCLEOTIDE SEQUENCE [LARGE SCALE GENOMIC DNA]</scope>
    <source>
        <strain evidence="3 4">K42</strain>
    </source>
</reference>
<sequence length="126" mass="12949">MHVFQAAFVPDPLAVADMRGSTAAFLGQAGLTGPITDNVVLAVSESITNAIEHGHGVIELRLRAVGGTLTVSVTDENPAPAVLQQAGPDDISGRGMALVAALADKWGSSGKETWCQFFCDSIGSPT</sequence>
<dbReference type="GO" id="GO:0004674">
    <property type="term" value="F:protein serine/threonine kinase activity"/>
    <property type="evidence" value="ECO:0007669"/>
    <property type="project" value="UniProtKB-KW"/>
</dbReference>
<evidence type="ECO:0000313" key="3">
    <source>
        <dbReference type="EMBL" id="EGX61399.1"/>
    </source>
</evidence>
<accession>G2G4W1</accession>
<gene>
    <name evidence="3" type="ORF">SZN_02572</name>
</gene>
<dbReference type="InterPro" id="IPR003594">
    <property type="entry name" value="HATPase_dom"/>
</dbReference>
<dbReference type="Pfam" id="PF13581">
    <property type="entry name" value="HATPase_c_2"/>
    <property type="match status" value="1"/>
</dbReference>
<keyword evidence="4" id="KW-1185">Reference proteome</keyword>
<organism evidence="3 4">
    <name type="scientific">Streptomyces zinciresistens K42</name>
    <dbReference type="NCBI Taxonomy" id="700597"/>
    <lineage>
        <taxon>Bacteria</taxon>
        <taxon>Bacillati</taxon>
        <taxon>Actinomycetota</taxon>
        <taxon>Actinomycetes</taxon>
        <taxon>Kitasatosporales</taxon>
        <taxon>Streptomycetaceae</taxon>
        <taxon>Streptomyces</taxon>
    </lineage>
</organism>
<evidence type="ECO:0000313" key="4">
    <source>
        <dbReference type="Proteomes" id="UP000004217"/>
    </source>
</evidence>
<keyword evidence="1" id="KW-0808">Transferase</keyword>
<evidence type="ECO:0000256" key="1">
    <source>
        <dbReference type="ARBA" id="ARBA00022527"/>
    </source>
</evidence>
<dbReference type="Proteomes" id="UP000004217">
    <property type="component" value="Unassembled WGS sequence"/>
</dbReference>
<dbReference type="SUPFAM" id="SSF55874">
    <property type="entry name" value="ATPase domain of HSP90 chaperone/DNA topoisomerase II/histidine kinase"/>
    <property type="match status" value="1"/>
</dbReference>
<dbReference type="InterPro" id="IPR036890">
    <property type="entry name" value="HATPase_C_sf"/>
</dbReference>
<dbReference type="RefSeq" id="WP_007491185.1">
    <property type="nucleotide sequence ID" value="NZ_AGBF01000004.1"/>
</dbReference>
<keyword evidence="1" id="KW-0723">Serine/threonine-protein kinase</keyword>
<dbReference type="Gene3D" id="3.30.565.10">
    <property type="entry name" value="Histidine kinase-like ATPase, C-terminal domain"/>
    <property type="match status" value="1"/>
</dbReference>
<dbReference type="InterPro" id="IPR050267">
    <property type="entry name" value="Anti-sigma-factor_SerPK"/>
</dbReference>
<dbReference type="PANTHER" id="PTHR35526">
    <property type="entry name" value="ANTI-SIGMA-F FACTOR RSBW-RELATED"/>
    <property type="match status" value="1"/>
</dbReference>
<protein>
    <recommendedName>
        <fullName evidence="2">Histidine kinase/HSP90-like ATPase domain-containing protein</fullName>
    </recommendedName>
</protein>
<evidence type="ECO:0000259" key="2">
    <source>
        <dbReference type="Pfam" id="PF13581"/>
    </source>
</evidence>
<keyword evidence="1" id="KW-0418">Kinase</keyword>
<name>G2G4W1_9ACTN</name>
<proteinExistence type="predicted"/>
<comment type="caution">
    <text evidence="3">The sequence shown here is derived from an EMBL/GenBank/DDBJ whole genome shotgun (WGS) entry which is preliminary data.</text>
</comment>
<feature type="domain" description="Histidine kinase/HSP90-like ATPase" evidence="2">
    <location>
        <begin position="10"/>
        <end position="107"/>
    </location>
</feature>
<dbReference type="PANTHER" id="PTHR35526:SF3">
    <property type="entry name" value="ANTI-SIGMA-F FACTOR RSBW"/>
    <property type="match status" value="1"/>
</dbReference>
<dbReference type="CDD" id="cd16936">
    <property type="entry name" value="HATPase_RsbW-like"/>
    <property type="match status" value="1"/>
</dbReference>
<dbReference type="EMBL" id="AGBF01000004">
    <property type="protein sequence ID" value="EGX61399.1"/>
    <property type="molecule type" value="Genomic_DNA"/>
</dbReference>